<keyword evidence="3" id="KW-1185">Reference proteome</keyword>
<accession>A0ABS8TF71</accession>
<evidence type="ECO:0000256" key="1">
    <source>
        <dbReference type="SAM" id="MobiDB-lite"/>
    </source>
</evidence>
<reference evidence="2 3" key="1">
    <citation type="journal article" date="2021" name="BMC Genomics">
        <title>Datura genome reveals duplications of psychoactive alkaloid biosynthetic genes and high mutation rate following tissue culture.</title>
        <authorList>
            <person name="Rajewski A."/>
            <person name="Carter-House D."/>
            <person name="Stajich J."/>
            <person name="Litt A."/>
        </authorList>
    </citation>
    <scope>NUCLEOTIDE SEQUENCE [LARGE SCALE GENOMIC DNA]</scope>
    <source>
        <strain evidence="2">AR-01</strain>
    </source>
</reference>
<organism evidence="2 3">
    <name type="scientific">Datura stramonium</name>
    <name type="common">Jimsonweed</name>
    <name type="synonym">Common thornapple</name>
    <dbReference type="NCBI Taxonomy" id="4076"/>
    <lineage>
        <taxon>Eukaryota</taxon>
        <taxon>Viridiplantae</taxon>
        <taxon>Streptophyta</taxon>
        <taxon>Embryophyta</taxon>
        <taxon>Tracheophyta</taxon>
        <taxon>Spermatophyta</taxon>
        <taxon>Magnoliopsida</taxon>
        <taxon>eudicotyledons</taxon>
        <taxon>Gunneridae</taxon>
        <taxon>Pentapetalae</taxon>
        <taxon>asterids</taxon>
        <taxon>lamiids</taxon>
        <taxon>Solanales</taxon>
        <taxon>Solanaceae</taxon>
        <taxon>Solanoideae</taxon>
        <taxon>Datureae</taxon>
        <taxon>Datura</taxon>
    </lineage>
</organism>
<protein>
    <submittedName>
        <fullName evidence="2">Uncharacterized protein</fullName>
    </submittedName>
</protein>
<name>A0ABS8TF71_DATST</name>
<proteinExistence type="predicted"/>
<dbReference type="Proteomes" id="UP000823775">
    <property type="component" value="Unassembled WGS sequence"/>
</dbReference>
<feature type="region of interest" description="Disordered" evidence="1">
    <location>
        <begin position="113"/>
        <end position="156"/>
    </location>
</feature>
<feature type="compositionally biased region" description="Basic residues" evidence="1">
    <location>
        <begin position="113"/>
        <end position="123"/>
    </location>
</feature>
<evidence type="ECO:0000313" key="3">
    <source>
        <dbReference type="Proteomes" id="UP000823775"/>
    </source>
</evidence>
<evidence type="ECO:0000313" key="2">
    <source>
        <dbReference type="EMBL" id="MCD7470066.1"/>
    </source>
</evidence>
<dbReference type="EMBL" id="JACEIK010001524">
    <property type="protein sequence ID" value="MCD7470066.1"/>
    <property type="molecule type" value="Genomic_DNA"/>
</dbReference>
<sequence length="230" mass="26542">MRQVRMISLSPGKFKKNIFKNLQTQSGEDRNSTRASTKKVMEEALKENQAKTSRRRVEKKGLQLRKMYNLRMYLIPKEGKLRKTLMMILRWELCCSLRKPYLCSTGGRIQKSIAKKPAKKASKKSFLTGSKRKQKKVPLEEEPNVAAESSKQRKQGQVKDQWLSDLVPFPWLLAQRDAEIACLKAALQQASIVPIEEPVPMVALHQENEELKLKMWDLTKRIIQAHNATN</sequence>
<comment type="caution">
    <text evidence="2">The sequence shown here is derived from an EMBL/GenBank/DDBJ whole genome shotgun (WGS) entry which is preliminary data.</text>
</comment>
<gene>
    <name evidence="2" type="ORF">HAX54_009634</name>
</gene>